<protein>
    <recommendedName>
        <fullName evidence="2">25S rRNA (uridine-N(3))-methyltransferase BMT5-like domain-containing protein</fullName>
    </recommendedName>
</protein>
<dbReference type="GO" id="GO:0070475">
    <property type="term" value="P:rRNA base methylation"/>
    <property type="evidence" value="ECO:0007669"/>
    <property type="project" value="InterPro"/>
</dbReference>
<name>A0A978VAP9_ZIZJJ</name>
<dbReference type="PANTHER" id="PTHR11538">
    <property type="entry name" value="PHENYLALANYL-TRNA SYNTHETASE"/>
    <property type="match status" value="1"/>
</dbReference>
<dbReference type="EMBL" id="JAEACU010000006">
    <property type="protein sequence ID" value="KAH7524984.1"/>
    <property type="molecule type" value="Genomic_DNA"/>
</dbReference>
<organism evidence="3 4">
    <name type="scientific">Ziziphus jujuba var. spinosa</name>
    <dbReference type="NCBI Taxonomy" id="714518"/>
    <lineage>
        <taxon>Eukaryota</taxon>
        <taxon>Viridiplantae</taxon>
        <taxon>Streptophyta</taxon>
        <taxon>Embryophyta</taxon>
        <taxon>Tracheophyta</taxon>
        <taxon>Spermatophyta</taxon>
        <taxon>Magnoliopsida</taxon>
        <taxon>eudicotyledons</taxon>
        <taxon>Gunneridae</taxon>
        <taxon>Pentapetalae</taxon>
        <taxon>rosids</taxon>
        <taxon>fabids</taxon>
        <taxon>Rosales</taxon>
        <taxon>Rhamnaceae</taxon>
        <taxon>Paliureae</taxon>
        <taxon>Ziziphus</taxon>
    </lineage>
</organism>
<dbReference type="InterPro" id="IPR019446">
    <property type="entry name" value="BMT5-like"/>
</dbReference>
<feature type="region of interest" description="Disordered" evidence="1">
    <location>
        <begin position="1"/>
        <end position="20"/>
    </location>
</feature>
<dbReference type="Proteomes" id="UP000813462">
    <property type="component" value="Unassembled WGS sequence"/>
</dbReference>
<dbReference type="GO" id="GO:0070042">
    <property type="term" value="F:rRNA (uridine-N3-)-methyltransferase activity"/>
    <property type="evidence" value="ECO:0007669"/>
    <property type="project" value="InterPro"/>
</dbReference>
<feature type="domain" description="25S rRNA (uridine-N(3))-methyltransferase BMT5-like" evidence="2">
    <location>
        <begin position="85"/>
        <end position="218"/>
    </location>
</feature>
<dbReference type="Pfam" id="PF10354">
    <property type="entry name" value="BMT5-like"/>
    <property type="match status" value="2"/>
</dbReference>
<dbReference type="GO" id="GO:0005737">
    <property type="term" value="C:cytoplasm"/>
    <property type="evidence" value="ECO:0007669"/>
    <property type="project" value="TreeGrafter"/>
</dbReference>
<accession>A0A978VAP9</accession>
<dbReference type="AlphaFoldDB" id="A0A978VAP9"/>
<evidence type="ECO:0000313" key="4">
    <source>
        <dbReference type="Proteomes" id="UP000813462"/>
    </source>
</evidence>
<evidence type="ECO:0000313" key="3">
    <source>
        <dbReference type="EMBL" id="KAH7524984.1"/>
    </source>
</evidence>
<dbReference type="PANTHER" id="PTHR11538:SF26">
    <property type="entry name" value="FERREDOXIN-FOLD ANTICODON-BINDING DOMAIN-CONTAINING PROTEIN 1"/>
    <property type="match status" value="1"/>
</dbReference>
<feature type="domain" description="25S rRNA (uridine-N(3))-methyltransferase BMT5-like" evidence="2">
    <location>
        <begin position="33"/>
        <end position="66"/>
    </location>
</feature>
<reference evidence="3" key="1">
    <citation type="journal article" date="2021" name="Front. Plant Sci.">
        <title>Chromosome-Scale Genome Assembly for Chinese Sour Jujube and Insights Into Its Genome Evolution and Domestication Signature.</title>
        <authorList>
            <person name="Shen L.-Y."/>
            <person name="Luo H."/>
            <person name="Wang X.-L."/>
            <person name="Wang X.-M."/>
            <person name="Qiu X.-J."/>
            <person name="Liu H."/>
            <person name="Zhou S.-S."/>
            <person name="Jia K.-H."/>
            <person name="Nie S."/>
            <person name="Bao Y.-T."/>
            <person name="Zhang R.-G."/>
            <person name="Yun Q.-Z."/>
            <person name="Chai Y.-H."/>
            <person name="Lu J.-Y."/>
            <person name="Li Y."/>
            <person name="Zhao S.-W."/>
            <person name="Mao J.-F."/>
            <person name="Jia S.-G."/>
            <person name="Mao Y.-M."/>
        </authorList>
    </citation>
    <scope>NUCLEOTIDE SEQUENCE</scope>
    <source>
        <strain evidence="3">AT0</strain>
        <tissue evidence="3">Leaf</tissue>
    </source>
</reference>
<feature type="compositionally biased region" description="Acidic residues" evidence="1">
    <location>
        <begin position="8"/>
        <end position="18"/>
    </location>
</feature>
<gene>
    <name evidence="3" type="ORF">FEM48_Zijuj06G0177200</name>
</gene>
<sequence length="459" mass="52685">MARQADQKEEEEEKDLEGEEKWVKHYSSKHQILLVGEGDFSFSHSLANSFGSASNIDATSLDPYGNVTLFLSFPMSLLLWLGALDELIKKYKEAKPNLENLKKLGASVLHCVDATKMKSHTDLKMRKFDRIIFNFPHAGFHGREDDAQLIAKHRSLVYCFFRNARSMLRANGEIHVNHKTKAPFCDWKIHELALGNCLSLIECVDFKIEDYPGYNNKRGHGNRCDEPFYLGECSTFKFRWFSKSNKKHGVASNMSSRRGIPQQFQVGKPSYSSLFRISQRGHVVPSDYNPDHSAFPVTKQIQKKPSSIDVSYPLKGYNTIVDHSPQHVAVLPMTPSFQSQPTSFGFAYPQTDRISNTSLNFSHGGFPPTTLDRKEHVGSFFSCIGYMTEISGRADNNVQYPDNGLRLDIKRELAMFPRRTLNGDRYFWNELQHLSSLPFCRRQRQHGREEHFYKRGDYC</sequence>
<proteinExistence type="predicted"/>
<evidence type="ECO:0000256" key="1">
    <source>
        <dbReference type="SAM" id="MobiDB-lite"/>
    </source>
</evidence>
<comment type="caution">
    <text evidence="3">The sequence shown here is derived from an EMBL/GenBank/DDBJ whole genome shotgun (WGS) entry which is preliminary data.</text>
</comment>
<evidence type="ECO:0000259" key="2">
    <source>
        <dbReference type="Pfam" id="PF10354"/>
    </source>
</evidence>